<keyword evidence="3" id="KW-0539">Nucleus</keyword>
<dbReference type="EMBL" id="JACGCM010001883">
    <property type="protein sequence ID" value="KAF6147704.1"/>
    <property type="molecule type" value="Genomic_DNA"/>
</dbReference>
<feature type="compositionally biased region" description="Basic and acidic residues" evidence="4">
    <location>
        <begin position="263"/>
        <end position="293"/>
    </location>
</feature>
<evidence type="ECO:0000256" key="3">
    <source>
        <dbReference type="ARBA" id="ARBA00023242"/>
    </source>
</evidence>
<dbReference type="InterPro" id="IPR037647">
    <property type="entry name" value="HIRIP3"/>
</dbReference>
<feature type="compositionally biased region" description="Basic residues" evidence="4">
    <location>
        <begin position="225"/>
        <end position="239"/>
    </location>
</feature>
<evidence type="ECO:0000259" key="5">
    <source>
        <dbReference type="SMART" id="SM01082"/>
    </source>
</evidence>
<reference evidence="6 7" key="1">
    <citation type="journal article" date="2020" name="IScience">
        <title>Genome Sequencing of the Endangered Kingdonia uniflora (Circaeasteraceae, Ranunculales) Reveals Potential Mechanisms of Evolutionary Specialization.</title>
        <authorList>
            <person name="Sun Y."/>
            <person name="Deng T."/>
            <person name="Zhang A."/>
            <person name="Moore M.J."/>
            <person name="Landis J.B."/>
            <person name="Lin N."/>
            <person name="Zhang H."/>
            <person name="Zhang X."/>
            <person name="Huang J."/>
            <person name="Zhang X."/>
            <person name="Sun H."/>
            <person name="Wang H."/>
        </authorList>
    </citation>
    <scope>NUCLEOTIDE SEQUENCE [LARGE SCALE GENOMIC DNA]</scope>
    <source>
        <strain evidence="6">TB1705</strain>
        <tissue evidence="6">Leaf</tissue>
    </source>
</reference>
<keyword evidence="7" id="KW-1185">Reference proteome</keyword>
<feature type="compositionally biased region" description="Basic and acidic residues" evidence="4">
    <location>
        <begin position="311"/>
        <end position="324"/>
    </location>
</feature>
<evidence type="ECO:0000256" key="4">
    <source>
        <dbReference type="SAM" id="MobiDB-lite"/>
    </source>
</evidence>
<dbReference type="OrthoDB" id="514832at2759"/>
<dbReference type="AlphaFoldDB" id="A0A7J7LYR5"/>
<feature type="compositionally biased region" description="Acidic residues" evidence="4">
    <location>
        <begin position="249"/>
        <end position="262"/>
    </location>
</feature>
<sequence length="477" mass="53273">METKEGNESAKRELKEEPDMEMAITSAIGERVGHFKEQADLLGNLLQGYLQLANSLFDSRGGSKTIRRGFGVGKIHIGRSQKFIKKCLDECLSGAENVSRSSVEVIHSSKNKTELSEEPEREVKDNSNEEEIMKESPVTIENEAEEARDVQVDEVLSEETIKKAIKSRASYFRSNAQSLTMVGVRRLLEEDMKLAISSLDPFKKIISGELDKILSSEIAEPTNGAKKKPLMKVPQRKPVKNLNRKESSDSEESGDEEEEVEEEVKSKKEVAPKGKTQKPDARKSIKRPAKEVKTPSNKKKKITKPMSDGSSDEKDAGNVSEDGHSQSSAEEPIKKREVSAQVYGKRVEHLKLVIKSCGMSIPPQVYKRAKQAPESKREDILIKELTEILKKEGLSKNPSEKEIKDVKKRKQTTKELEGIDLSNIVSSSRRRSTSSYTAPPKPKIVESESEEDAEDQGDDSNEDTDEGLNDEVEEESD</sequence>
<dbReference type="GO" id="GO:0005634">
    <property type="term" value="C:nucleus"/>
    <property type="evidence" value="ECO:0007669"/>
    <property type="project" value="UniProtKB-SubCell"/>
</dbReference>
<feature type="compositionally biased region" description="Basic and acidic residues" evidence="4">
    <location>
        <begin position="121"/>
        <end position="134"/>
    </location>
</feature>
<dbReference type="Pfam" id="PF09649">
    <property type="entry name" value="CHZ"/>
    <property type="match status" value="1"/>
</dbReference>
<comment type="caution">
    <text evidence="6">The sequence shown here is derived from an EMBL/GenBank/DDBJ whole genome shotgun (WGS) entry which is preliminary data.</text>
</comment>
<accession>A0A7J7LYR5</accession>
<comment type="subcellular location">
    <subcellularLocation>
        <location evidence="1">Nucleus</location>
    </subcellularLocation>
</comment>
<dbReference type="SMART" id="SM01082">
    <property type="entry name" value="CHZ"/>
    <property type="match status" value="1"/>
</dbReference>
<keyword evidence="2" id="KW-0143">Chaperone</keyword>
<evidence type="ECO:0000313" key="7">
    <source>
        <dbReference type="Proteomes" id="UP000541444"/>
    </source>
</evidence>
<proteinExistence type="predicted"/>
<feature type="compositionally biased region" description="Acidic residues" evidence="4">
    <location>
        <begin position="447"/>
        <end position="477"/>
    </location>
</feature>
<dbReference type="Proteomes" id="UP000541444">
    <property type="component" value="Unassembled WGS sequence"/>
</dbReference>
<protein>
    <recommendedName>
        <fullName evidence="5">Histone chaperone domain-containing protein</fullName>
    </recommendedName>
</protein>
<dbReference type="PANTHER" id="PTHR15410">
    <property type="entry name" value="HIRA-INTERACTING PROTEIN 3"/>
    <property type="match status" value="1"/>
</dbReference>
<feature type="domain" description="Histone chaperone" evidence="5">
    <location>
        <begin position="410"/>
        <end position="445"/>
    </location>
</feature>
<evidence type="ECO:0000313" key="6">
    <source>
        <dbReference type="EMBL" id="KAF6147704.1"/>
    </source>
</evidence>
<dbReference type="InterPro" id="IPR019098">
    <property type="entry name" value="Histone_chaperone_domain_CHZ"/>
</dbReference>
<feature type="region of interest" description="Disordered" evidence="4">
    <location>
        <begin position="224"/>
        <end position="337"/>
    </location>
</feature>
<dbReference type="PANTHER" id="PTHR15410:SF2">
    <property type="entry name" value="HIRA-INTERACTING PROTEIN 3"/>
    <property type="match status" value="1"/>
</dbReference>
<evidence type="ECO:0000256" key="1">
    <source>
        <dbReference type="ARBA" id="ARBA00004123"/>
    </source>
</evidence>
<name>A0A7J7LYR5_9MAGN</name>
<feature type="region of interest" description="Disordered" evidence="4">
    <location>
        <begin position="391"/>
        <end position="477"/>
    </location>
</feature>
<gene>
    <name evidence="6" type="ORF">GIB67_003035</name>
</gene>
<evidence type="ECO:0000256" key="2">
    <source>
        <dbReference type="ARBA" id="ARBA00023186"/>
    </source>
</evidence>
<feature type="compositionally biased region" description="Basic and acidic residues" evidence="4">
    <location>
        <begin position="391"/>
        <end position="405"/>
    </location>
</feature>
<organism evidence="6 7">
    <name type="scientific">Kingdonia uniflora</name>
    <dbReference type="NCBI Taxonomy" id="39325"/>
    <lineage>
        <taxon>Eukaryota</taxon>
        <taxon>Viridiplantae</taxon>
        <taxon>Streptophyta</taxon>
        <taxon>Embryophyta</taxon>
        <taxon>Tracheophyta</taxon>
        <taxon>Spermatophyta</taxon>
        <taxon>Magnoliopsida</taxon>
        <taxon>Ranunculales</taxon>
        <taxon>Circaeasteraceae</taxon>
        <taxon>Kingdonia</taxon>
    </lineage>
</organism>
<feature type="region of interest" description="Disordered" evidence="4">
    <location>
        <begin position="107"/>
        <end position="136"/>
    </location>
</feature>